<protein>
    <recommendedName>
        <fullName evidence="3">PH domain-containing protein</fullName>
    </recommendedName>
</protein>
<dbReference type="PROSITE" id="PS50003">
    <property type="entry name" value="PH_DOMAIN"/>
    <property type="match status" value="1"/>
</dbReference>
<comment type="caution">
    <text evidence="4">The sequence shown here is derived from an EMBL/GenBank/DDBJ whole genome shotgun (WGS) entry which is preliminary data.</text>
</comment>
<dbReference type="InParanoid" id="A0A2R5GZQ0"/>
<reference evidence="4 5" key="1">
    <citation type="submission" date="2017-12" db="EMBL/GenBank/DDBJ databases">
        <title>Sequencing, de novo assembly and annotation of complete genome of a new Thraustochytrid species, strain FCC1311.</title>
        <authorList>
            <person name="Sedici K."/>
            <person name="Godart F."/>
            <person name="Aiese Cigliano R."/>
            <person name="Sanseverino W."/>
            <person name="Barakat M."/>
            <person name="Ortet P."/>
            <person name="Marechal E."/>
            <person name="Cagnac O."/>
            <person name="Amato A."/>
        </authorList>
    </citation>
    <scope>NUCLEOTIDE SEQUENCE [LARGE SCALE GENOMIC DNA]</scope>
</reference>
<keyword evidence="5" id="KW-1185">Reference proteome</keyword>
<dbReference type="Gene3D" id="2.30.29.30">
    <property type="entry name" value="Pleckstrin-homology domain (PH domain)/Phosphotyrosine-binding domain (PTB)"/>
    <property type="match status" value="1"/>
</dbReference>
<dbReference type="Proteomes" id="UP000241890">
    <property type="component" value="Unassembled WGS sequence"/>
</dbReference>
<keyword evidence="2" id="KW-0812">Transmembrane</keyword>
<gene>
    <name evidence="4" type="ORF">FCC1311_097472</name>
</gene>
<proteinExistence type="predicted"/>
<name>A0A2R5GZQ0_9STRA</name>
<feature type="compositionally biased region" description="Acidic residues" evidence="1">
    <location>
        <begin position="305"/>
        <end position="316"/>
    </location>
</feature>
<dbReference type="InterPro" id="IPR011993">
    <property type="entry name" value="PH-like_dom_sf"/>
</dbReference>
<feature type="region of interest" description="Disordered" evidence="1">
    <location>
        <begin position="300"/>
        <end position="327"/>
    </location>
</feature>
<dbReference type="EMBL" id="BEYU01000160">
    <property type="protein sequence ID" value="GBG33524.1"/>
    <property type="molecule type" value="Genomic_DNA"/>
</dbReference>
<feature type="region of interest" description="Disordered" evidence="1">
    <location>
        <begin position="375"/>
        <end position="411"/>
    </location>
</feature>
<keyword evidence="2" id="KW-1133">Transmembrane helix</keyword>
<evidence type="ECO:0000256" key="2">
    <source>
        <dbReference type="SAM" id="Phobius"/>
    </source>
</evidence>
<organism evidence="4 5">
    <name type="scientific">Hondaea fermentalgiana</name>
    <dbReference type="NCBI Taxonomy" id="2315210"/>
    <lineage>
        <taxon>Eukaryota</taxon>
        <taxon>Sar</taxon>
        <taxon>Stramenopiles</taxon>
        <taxon>Bigyra</taxon>
        <taxon>Labyrinthulomycetes</taxon>
        <taxon>Thraustochytrida</taxon>
        <taxon>Thraustochytriidae</taxon>
        <taxon>Hondaea</taxon>
    </lineage>
</organism>
<evidence type="ECO:0000313" key="4">
    <source>
        <dbReference type="EMBL" id="GBG33524.1"/>
    </source>
</evidence>
<dbReference type="InterPro" id="IPR001849">
    <property type="entry name" value="PH_domain"/>
</dbReference>
<sequence length="429" mass="46835">MEGFLGVPKSGRWKDGHERYFVVDLKRKAVCSGKDTAAAHDASAKKLPASNFTAAQMTGVTAGEFRILTKRNTYLFRAKSTREARKWVAAVEDLMEYVGGAAARHVAKSKHRIKTSAGGTKSSTAERLGLVAVGSVFTLVAVFLVALTSAIAPKQQQTPVYRHLDAPPVEPAAWTASFPESDLITMHDVQDTQTVYEQAQGAADMDDASLPPAVYEANQGKGTSVLALALVALIVVAASVVYGDRKRLGRLLDSERRRIRKAIAQSLRETSRSVRKPFEDLADWMNNIVSKVTGLFSFGESKDNNDDEEVAPEDLGESAGSSPAERMRAAGPKYAKYARMLSNGVPEGAVRQALVRDNISAPRGIFEDESVVYSRSNAKQLRKELPKAKKSSTAEPPAKRRSLRREPSVIDELRERQRTLGIFASDDDE</sequence>
<feature type="transmembrane region" description="Helical" evidence="2">
    <location>
        <begin position="128"/>
        <end position="152"/>
    </location>
</feature>
<evidence type="ECO:0000256" key="1">
    <source>
        <dbReference type="SAM" id="MobiDB-lite"/>
    </source>
</evidence>
<feature type="domain" description="PH" evidence="3">
    <location>
        <begin position="1"/>
        <end position="96"/>
    </location>
</feature>
<evidence type="ECO:0000313" key="5">
    <source>
        <dbReference type="Proteomes" id="UP000241890"/>
    </source>
</evidence>
<dbReference type="AlphaFoldDB" id="A0A2R5GZQ0"/>
<evidence type="ECO:0000259" key="3">
    <source>
        <dbReference type="PROSITE" id="PS50003"/>
    </source>
</evidence>
<accession>A0A2R5GZQ0</accession>
<keyword evidence="2" id="KW-0472">Membrane</keyword>
<dbReference type="SUPFAM" id="SSF50729">
    <property type="entry name" value="PH domain-like"/>
    <property type="match status" value="1"/>
</dbReference>
<dbReference type="CDD" id="cd00821">
    <property type="entry name" value="PH"/>
    <property type="match status" value="1"/>
</dbReference>
<feature type="transmembrane region" description="Helical" evidence="2">
    <location>
        <begin position="225"/>
        <end position="243"/>
    </location>
</feature>